<dbReference type="InterPro" id="IPR008949">
    <property type="entry name" value="Isoprenoid_synthase_dom_sf"/>
</dbReference>
<dbReference type="GO" id="GO:0004311">
    <property type="term" value="F:geranylgeranyl diphosphate synthase activity"/>
    <property type="evidence" value="ECO:0007669"/>
    <property type="project" value="UniProtKB-EC"/>
</dbReference>
<evidence type="ECO:0000256" key="6">
    <source>
        <dbReference type="ARBA" id="ARBA00012833"/>
    </source>
</evidence>
<organism evidence="20 21">
    <name type="scientific">Metarhizium anisopliae (strain ARSEF 549)</name>
    <dbReference type="NCBI Taxonomy" id="3151832"/>
    <lineage>
        <taxon>Eukaryota</taxon>
        <taxon>Fungi</taxon>
        <taxon>Dikarya</taxon>
        <taxon>Ascomycota</taxon>
        <taxon>Pezizomycotina</taxon>
        <taxon>Sordariomycetes</taxon>
        <taxon>Hypocreomycetidae</taxon>
        <taxon>Hypocreales</taxon>
        <taxon>Clavicipitaceae</taxon>
        <taxon>Metarhizium</taxon>
    </lineage>
</organism>
<dbReference type="InterPro" id="IPR000092">
    <property type="entry name" value="Polyprenyl_synt"/>
</dbReference>
<comment type="caution">
    <text evidence="20">The sequence shown here is derived from an EMBL/GenBank/DDBJ whole genome shotgun (WGS) entry which is preliminary data.</text>
</comment>
<evidence type="ECO:0000256" key="8">
    <source>
        <dbReference type="ARBA" id="ARBA00022723"/>
    </source>
</evidence>
<evidence type="ECO:0000256" key="3">
    <source>
        <dbReference type="ARBA" id="ARBA00006706"/>
    </source>
</evidence>
<feature type="non-terminal residue" evidence="20">
    <location>
        <position position="1"/>
    </location>
</feature>
<evidence type="ECO:0000256" key="9">
    <source>
        <dbReference type="ARBA" id="ARBA00022842"/>
    </source>
</evidence>
<dbReference type="OrthoDB" id="6921389at2759"/>
<dbReference type="CDD" id="cd00685">
    <property type="entry name" value="Trans_IPPS_HT"/>
    <property type="match status" value="1"/>
</dbReference>
<accession>A0A0B4FWN4</accession>
<reference evidence="20 21" key="1">
    <citation type="journal article" date="2014" name="Proc. Natl. Acad. Sci. U.S.A.">
        <title>Trajectory and genomic determinants of fungal-pathogen speciation and host adaptation.</title>
        <authorList>
            <person name="Hu X."/>
            <person name="Xiao G."/>
            <person name="Zheng P."/>
            <person name="Shang Y."/>
            <person name="Su Y."/>
            <person name="Zhang X."/>
            <person name="Liu X."/>
            <person name="Zhan S."/>
            <person name="St Leger R.J."/>
            <person name="Wang C."/>
        </authorList>
    </citation>
    <scope>NUCLEOTIDE SEQUENCE [LARGE SCALE GENOMIC DNA]</scope>
    <source>
        <strain evidence="20 21">ARSEF 549</strain>
    </source>
</reference>
<keyword evidence="8" id="KW-0479">Metal-binding</keyword>
<evidence type="ECO:0000256" key="13">
    <source>
        <dbReference type="ARBA" id="ARBA00032448"/>
    </source>
</evidence>
<comment type="catalytic activity">
    <reaction evidence="16">
        <text>isopentenyl diphosphate + (2E,6E)-farnesyl diphosphate = (2E,6E,10E)-geranylgeranyl diphosphate + diphosphate</text>
        <dbReference type="Rhea" id="RHEA:17653"/>
        <dbReference type="ChEBI" id="CHEBI:33019"/>
        <dbReference type="ChEBI" id="CHEBI:58756"/>
        <dbReference type="ChEBI" id="CHEBI:128769"/>
        <dbReference type="ChEBI" id="CHEBI:175763"/>
        <dbReference type="EC" id="2.5.1.29"/>
    </reaction>
</comment>
<evidence type="ECO:0000313" key="20">
    <source>
        <dbReference type="EMBL" id="KID60674.1"/>
    </source>
</evidence>
<dbReference type="Pfam" id="PF00348">
    <property type="entry name" value="polyprenyl_synt"/>
    <property type="match status" value="1"/>
</dbReference>
<dbReference type="GO" id="GO:0004161">
    <property type="term" value="F:dimethylallyltranstransferase activity"/>
    <property type="evidence" value="ECO:0007669"/>
    <property type="project" value="UniProtKB-EC"/>
</dbReference>
<dbReference type="EC" id="2.5.1.10" evidence="5"/>
<proteinExistence type="inferred from homology"/>
<dbReference type="HOGENOM" id="CLU_014015_6_0_1"/>
<keyword evidence="7 19" id="KW-0808">Transferase</keyword>
<dbReference type="PANTHER" id="PTHR12001">
    <property type="entry name" value="GERANYLGERANYL PYROPHOSPHATE SYNTHASE"/>
    <property type="match status" value="1"/>
</dbReference>
<sequence length="337" mass="37712">MSTSAPNTNELNSPVLETQPLAGDAALLHSSIADGYEEIIRAPFDYLLNLPGKDVRSKMISAFNQWLCIPADKLEVIKRIVMLLHNASLLIDDIQDSSKLRRGLPVSHHIFGVPQTINAANYAYFLAQQELPKLGDPKAFEIYTEELLSLHRGQGMDIYWREASKCPTEEEYFSMVSHKTGGLFRLAIRLMQLASDKNWFVFHTSDFVPLVNVLGVIFQIRDDYLNLQSHAYTVNKGFGEDLTEGKYSFPIIHSIRSDPTNIQLSSILKQRTTDVDVKLFAVECIKATGSFEHCKEKIAELVAEARQLIKEMGNSVPGSAEAVDRVLDLIGLEPESS</sequence>
<protein>
    <recommendedName>
        <fullName evidence="14">(2E,6E)-farnesyl diphosphate synthase</fullName>
        <ecNumber evidence="6">2.5.1.1</ecNumber>
        <ecNumber evidence="5">2.5.1.10</ecNumber>
        <ecNumber evidence="4">2.5.1.29</ecNumber>
    </recommendedName>
    <alternativeName>
        <fullName evidence="13">Dimethylallyltranstransferase</fullName>
    </alternativeName>
    <alternativeName>
        <fullName evidence="12">Farnesyl diphosphate synthase</fullName>
    </alternativeName>
    <alternativeName>
        <fullName evidence="10">Farnesyltranstransferase</fullName>
    </alternativeName>
    <alternativeName>
        <fullName evidence="15">Geranylgeranyl diphosphate synthase</fullName>
    </alternativeName>
    <alternativeName>
        <fullName evidence="11">Geranyltranstransferase</fullName>
    </alternativeName>
</protein>
<keyword evidence="9" id="KW-0460">Magnesium</keyword>
<evidence type="ECO:0000256" key="5">
    <source>
        <dbReference type="ARBA" id="ARBA00012439"/>
    </source>
</evidence>
<dbReference type="Gene3D" id="1.10.600.10">
    <property type="entry name" value="Farnesyl Diphosphate Synthase"/>
    <property type="match status" value="1"/>
</dbReference>
<dbReference type="PROSITE" id="PS00723">
    <property type="entry name" value="POLYPRENYL_SYNTHASE_1"/>
    <property type="match status" value="1"/>
</dbReference>
<dbReference type="SFLD" id="SFLDS00005">
    <property type="entry name" value="Isoprenoid_Synthase_Type_I"/>
    <property type="match status" value="1"/>
</dbReference>
<dbReference type="EC" id="2.5.1.1" evidence="6"/>
<dbReference type="Proteomes" id="UP000031186">
    <property type="component" value="Unassembled WGS sequence"/>
</dbReference>
<evidence type="ECO:0000256" key="10">
    <source>
        <dbReference type="ARBA" id="ARBA00032052"/>
    </source>
</evidence>
<dbReference type="GO" id="GO:0043386">
    <property type="term" value="P:mycotoxin biosynthetic process"/>
    <property type="evidence" value="ECO:0007669"/>
    <property type="project" value="UniProtKB-ARBA"/>
</dbReference>
<gene>
    <name evidence="20" type="ORF">MAN_09809</name>
</gene>
<evidence type="ECO:0000256" key="7">
    <source>
        <dbReference type="ARBA" id="ARBA00022679"/>
    </source>
</evidence>
<evidence type="ECO:0000256" key="18">
    <source>
        <dbReference type="ARBA" id="ARBA00049399"/>
    </source>
</evidence>
<evidence type="ECO:0000256" key="2">
    <source>
        <dbReference type="ARBA" id="ARBA00005179"/>
    </source>
</evidence>
<evidence type="ECO:0000256" key="4">
    <source>
        <dbReference type="ARBA" id="ARBA00012382"/>
    </source>
</evidence>
<evidence type="ECO:0000256" key="17">
    <source>
        <dbReference type="ARBA" id="ARBA00049291"/>
    </source>
</evidence>
<dbReference type="PANTHER" id="PTHR12001:SF70">
    <property type="entry name" value="PYROPHOSPHATE SYNTHETASE ATMG, PUTATIVE (AFU_ORTHOLOGUE AFUA_8G02400)-RELATED"/>
    <property type="match status" value="1"/>
</dbReference>
<dbReference type="PROSITE" id="PS00444">
    <property type="entry name" value="POLYPRENYL_SYNTHASE_2"/>
    <property type="match status" value="1"/>
</dbReference>
<dbReference type="GO" id="GO:0004337">
    <property type="term" value="F:(2E,6E)-farnesyl diphosphate synthase activity"/>
    <property type="evidence" value="ECO:0007669"/>
    <property type="project" value="UniProtKB-EC"/>
</dbReference>
<evidence type="ECO:0000313" key="21">
    <source>
        <dbReference type="Proteomes" id="UP000031186"/>
    </source>
</evidence>
<dbReference type="AlphaFoldDB" id="A0A0B4FWN4"/>
<dbReference type="GO" id="GO:0008299">
    <property type="term" value="P:isoprenoid biosynthetic process"/>
    <property type="evidence" value="ECO:0007669"/>
    <property type="project" value="InterPro"/>
</dbReference>
<dbReference type="VEuPathDB" id="FungiDB:MAN_09809"/>
<dbReference type="GO" id="GO:0046872">
    <property type="term" value="F:metal ion binding"/>
    <property type="evidence" value="ECO:0007669"/>
    <property type="project" value="UniProtKB-KW"/>
</dbReference>
<comment type="catalytic activity">
    <reaction evidence="17">
        <text>isopentenyl diphosphate + dimethylallyl diphosphate = (2E)-geranyl diphosphate + diphosphate</text>
        <dbReference type="Rhea" id="RHEA:22408"/>
        <dbReference type="ChEBI" id="CHEBI:33019"/>
        <dbReference type="ChEBI" id="CHEBI:57623"/>
        <dbReference type="ChEBI" id="CHEBI:58057"/>
        <dbReference type="ChEBI" id="CHEBI:128769"/>
        <dbReference type="EC" id="2.5.1.1"/>
    </reaction>
</comment>
<comment type="pathway">
    <text evidence="2">Secondary metabolite biosynthesis.</text>
</comment>
<evidence type="ECO:0000256" key="11">
    <source>
        <dbReference type="ARBA" id="ARBA00032380"/>
    </source>
</evidence>
<keyword evidence="21" id="KW-1185">Reference proteome</keyword>
<evidence type="ECO:0000256" key="1">
    <source>
        <dbReference type="ARBA" id="ARBA00001946"/>
    </source>
</evidence>
<evidence type="ECO:0000256" key="12">
    <source>
        <dbReference type="ARBA" id="ARBA00032424"/>
    </source>
</evidence>
<evidence type="ECO:0000256" key="16">
    <source>
        <dbReference type="ARBA" id="ARBA00048119"/>
    </source>
</evidence>
<comment type="similarity">
    <text evidence="3 19">Belongs to the FPP/GGPP synthase family.</text>
</comment>
<evidence type="ECO:0000256" key="14">
    <source>
        <dbReference type="ARBA" id="ARBA00032873"/>
    </source>
</evidence>
<comment type="cofactor">
    <cofactor evidence="1">
        <name>Mg(2+)</name>
        <dbReference type="ChEBI" id="CHEBI:18420"/>
    </cofactor>
</comment>
<evidence type="ECO:0000256" key="15">
    <source>
        <dbReference type="ARBA" id="ARBA00033096"/>
    </source>
</evidence>
<evidence type="ECO:0000256" key="19">
    <source>
        <dbReference type="RuleBase" id="RU004466"/>
    </source>
</evidence>
<dbReference type="EC" id="2.5.1.29" evidence="4"/>
<dbReference type="InterPro" id="IPR033749">
    <property type="entry name" value="Polyprenyl_synt_CS"/>
</dbReference>
<dbReference type="SUPFAM" id="SSF48576">
    <property type="entry name" value="Terpenoid synthases"/>
    <property type="match status" value="1"/>
</dbReference>
<dbReference type="EMBL" id="AZNF01000018">
    <property type="protein sequence ID" value="KID60674.1"/>
    <property type="molecule type" value="Genomic_DNA"/>
</dbReference>
<comment type="catalytic activity">
    <reaction evidence="18">
        <text>isopentenyl diphosphate + (2E)-geranyl diphosphate = (2E,6E)-farnesyl diphosphate + diphosphate</text>
        <dbReference type="Rhea" id="RHEA:19361"/>
        <dbReference type="ChEBI" id="CHEBI:33019"/>
        <dbReference type="ChEBI" id="CHEBI:58057"/>
        <dbReference type="ChEBI" id="CHEBI:128769"/>
        <dbReference type="ChEBI" id="CHEBI:175763"/>
        <dbReference type="EC" id="2.5.1.10"/>
    </reaction>
</comment>
<name>A0A0B4FWN4_METAF</name>
<dbReference type="GO" id="GO:0046165">
    <property type="term" value="P:alcohol biosynthetic process"/>
    <property type="evidence" value="ECO:0007669"/>
    <property type="project" value="UniProtKB-ARBA"/>
</dbReference>